<evidence type="ECO:0008006" key="5">
    <source>
        <dbReference type="Google" id="ProtNLM"/>
    </source>
</evidence>
<keyword evidence="4" id="KW-1185">Reference proteome</keyword>
<evidence type="ECO:0000313" key="4">
    <source>
        <dbReference type="Proteomes" id="UP000245539"/>
    </source>
</evidence>
<dbReference type="EMBL" id="QGKM01000078">
    <property type="protein sequence ID" value="PWQ92702.1"/>
    <property type="molecule type" value="Genomic_DNA"/>
</dbReference>
<protein>
    <recommendedName>
        <fullName evidence="5">Cobalt transporter</fullName>
    </recommendedName>
</protein>
<feature type="signal peptide" evidence="2">
    <location>
        <begin position="1"/>
        <end position="23"/>
    </location>
</feature>
<keyword evidence="2" id="KW-0732">Signal</keyword>
<organism evidence="3 4">
    <name type="scientific">Leucothrix pacifica</name>
    <dbReference type="NCBI Taxonomy" id="1247513"/>
    <lineage>
        <taxon>Bacteria</taxon>
        <taxon>Pseudomonadati</taxon>
        <taxon>Pseudomonadota</taxon>
        <taxon>Gammaproteobacteria</taxon>
        <taxon>Thiotrichales</taxon>
        <taxon>Thiotrichaceae</taxon>
        <taxon>Leucothrix</taxon>
    </lineage>
</organism>
<dbReference type="AlphaFoldDB" id="A0A317C9G5"/>
<name>A0A317C9G5_9GAMM</name>
<feature type="chain" id="PRO_5016325558" description="Cobalt transporter" evidence="2">
    <location>
        <begin position="24"/>
        <end position="104"/>
    </location>
</feature>
<sequence>MKLKSLTIVALLGASLIGSQAYAWKGHHHGKHYHGTHSHHVYVKPVYVKPADNWHQHPANPYTNDLIHNHPNGLNHHVHTYGKGSSKSHTHHGHTYEICPYPGH</sequence>
<reference evidence="3 4" key="1">
    <citation type="submission" date="2018-05" db="EMBL/GenBank/DDBJ databases">
        <title>Leucothrix arctica sp. nov., isolated from Arctic seawater.</title>
        <authorList>
            <person name="Choi A."/>
            <person name="Baek K."/>
        </authorList>
    </citation>
    <scope>NUCLEOTIDE SEQUENCE [LARGE SCALE GENOMIC DNA]</scope>
    <source>
        <strain evidence="3 4">JCM 18388</strain>
    </source>
</reference>
<evidence type="ECO:0000313" key="3">
    <source>
        <dbReference type="EMBL" id="PWQ92702.1"/>
    </source>
</evidence>
<feature type="region of interest" description="Disordered" evidence="1">
    <location>
        <begin position="82"/>
        <end position="104"/>
    </location>
</feature>
<proteinExistence type="predicted"/>
<accession>A0A317C9G5</accession>
<dbReference type="RefSeq" id="WP_109839420.1">
    <property type="nucleotide sequence ID" value="NZ_QGKM01000078.1"/>
</dbReference>
<evidence type="ECO:0000256" key="2">
    <source>
        <dbReference type="SAM" id="SignalP"/>
    </source>
</evidence>
<comment type="caution">
    <text evidence="3">The sequence shown here is derived from an EMBL/GenBank/DDBJ whole genome shotgun (WGS) entry which is preliminary data.</text>
</comment>
<dbReference type="Proteomes" id="UP000245539">
    <property type="component" value="Unassembled WGS sequence"/>
</dbReference>
<gene>
    <name evidence="3" type="ORF">DKW60_19885</name>
</gene>
<evidence type="ECO:0000256" key="1">
    <source>
        <dbReference type="SAM" id="MobiDB-lite"/>
    </source>
</evidence>
<feature type="compositionally biased region" description="Basic residues" evidence="1">
    <location>
        <begin position="82"/>
        <end position="93"/>
    </location>
</feature>